<reference evidence="1" key="1">
    <citation type="submission" date="2022-04" db="EMBL/GenBank/DDBJ databases">
        <title>Genome of the entomopathogenic fungus Entomophthora muscae.</title>
        <authorList>
            <person name="Elya C."/>
            <person name="Lovett B.R."/>
            <person name="Lee E."/>
            <person name="Macias A.M."/>
            <person name="Hajek A.E."/>
            <person name="De Bivort B.L."/>
            <person name="Kasson M.T."/>
            <person name="De Fine Licht H.H."/>
            <person name="Stajich J.E."/>
        </authorList>
    </citation>
    <scope>NUCLEOTIDE SEQUENCE</scope>
    <source>
        <strain evidence="1">Berkeley</strain>
    </source>
</reference>
<protein>
    <submittedName>
        <fullName evidence="1">Uncharacterized protein</fullName>
    </submittedName>
</protein>
<evidence type="ECO:0000313" key="2">
    <source>
        <dbReference type="Proteomes" id="UP001165960"/>
    </source>
</evidence>
<name>A0ACC2S6H6_9FUNG</name>
<keyword evidence="2" id="KW-1185">Reference proteome</keyword>
<proteinExistence type="predicted"/>
<comment type="caution">
    <text evidence="1">The sequence shown here is derived from an EMBL/GenBank/DDBJ whole genome shotgun (WGS) entry which is preliminary data.</text>
</comment>
<gene>
    <name evidence="1" type="ORF">DSO57_1017316</name>
</gene>
<accession>A0ACC2S6H6</accession>
<evidence type="ECO:0000313" key="1">
    <source>
        <dbReference type="EMBL" id="KAJ9057991.1"/>
    </source>
</evidence>
<dbReference type="EMBL" id="QTSX02005752">
    <property type="protein sequence ID" value="KAJ9057991.1"/>
    <property type="molecule type" value="Genomic_DNA"/>
</dbReference>
<dbReference type="Proteomes" id="UP001165960">
    <property type="component" value="Unassembled WGS sequence"/>
</dbReference>
<sequence length="155" mass="16810">MVVMIAFQGEGKIPSLDHPTHVYSRLFSELMPAWSPCDDSGYFSDAPHAKRSLNDLGQEKHALDEAFQAISDGASEYSAYLGCIKFLADEAFATIAEGSQPASFWAADKKIHAINKQFGLHAIHHASETKAAMLHHAMSHYFKVLSLFGGAGGSV</sequence>
<organism evidence="1 2">
    <name type="scientific">Entomophthora muscae</name>
    <dbReference type="NCBI Taxonomy" id="34485"/>
    <lineage>
        <taxon>Eukaryota</taxon>
        <taxon>Fungi</taxon>
        <taxon>Fungi incertae sedis</taxon>
        <taxon>Zoopagomycota</taxon>
        <taxon>Entomophthoromycotina</taxon>
        <taxon>Entomophthoromycetes</taxon>
        <taxon>Entomophthorales</taxon>
        <taxon>Entomophthoraceae</taxon>
        <taxon>Entomophthora</taxon>
    </lineage>
</organism>